<evidence type="ECO:0000313" key="2">
    <source>
        <dbReference type="EMBL" id="MEP0950295.1"/>
    </source>
</evidence>
<dbReference type="RefSeq" id="WP_190697370.1">
    <property type="nucleotide sequence ID" value="NZ_JAMPKX010000026.1"/>
</dbReference>
<dbReference type="EMBL" id="JAMPKX010000026">
    <property type="protein sequence ID" value="MEP0950295.1"/>
    <property type="molecule type" value="Genomic_DNA"/>
</dbReference>
<protein>
    <submittedName>
        <fullName evidence="2">Uncharacterized protein</fullName>
    </submittedName>
</protein>
<evidence type="ECO:0000313" key="3">
    <source>
        <dbReference type="Proteomes" id="UP001482513"/>
    </source>
</evidence>
<gene>
    <name evidence="2" type="ORF">NC992_25740</name>
</gene>
<proteinExistence type="predicted"/>
<comment type="caution">
    <text evidence="2">The sequence shown here is derived from an EMBL/GenBank/DDBJ whole genome shotgun (WGS) entry which is preliminary data.</text>
</comment>
<evidence type="ECO:0000256" key="1">
    <source>
        <dbReference type="SAM" id="MobiDB-lite"/>
    </source>
</evidence>
<reference evidence="2 3" key="1">
    <citation type="submission" date="2022-04" db="EMBL/GenBank/DDBJ databases">
        <title>Positive selection, recombination, and allopatry shape intraspecific diversity of widespread and dominant cyanobacteria.</title>
        <authorList>
            <person name="Wei J."/>
            <person name="Shu W."/>
            <person name="Hu C."/>
        </authorList>
    </citation>
    <scope>NUCLEOTIDE SEQUENCE [LARGE SCALE GENOMIC DNA]</scope>
    <source>
        <strain evidence="2 3">DQ-A4</strain>
    </source>
</reference>
<organism evidence="2 3">
    <name type="scientific">Leptolyngbya subtilissima DQ-A4</name>
    <dbReference type="NCBI Taxonomy" id="2933933"/>
    <lineage>
        <taxon>Bacteria</taxon>
        <taxon>Bacillati</taxon>
        <taxon>Cyanobacteriota</taxon>
        <taxon>Cyanophyceae</taxon>
        <taxon>Leptolyngbyales</taxon>
        <taxon>Leptolyngbyaceae</taxon>
        <taxon>Leptolyngbya group</taxon>
        <taxon>Leptolyngbya</taxon>
    </lineage>
</organism>
<dbReference type="Proteomes" id="UP001482513">
    <property type="component" value="Unassembled WGS sequence"/>
</dbReference>
<keyword evidence="3" id="KW-1185">Reference proteome</keyword>
<accession>A0ABV0KBZ2</accession>
<name>A0ABV0KBZ2_9CYAN</name>
<feature type="region of interest" description="Disordered" evidence="1">
    <location>
        <begin position="1"/>
        <end position="30"/>
    </location>
</feature>
<sequence length="63" mass="6500">MAMSQNPLPHPSQHAYGAPNKTPTGQRCRGGFSIEASALPLWAYGALAGEVRSQGKGAIGHVA</sequence>